<protein>
    <recommendedName>
        <fullName evidence="14">Cytochrome b5 heme-binding domain-containing protein</fullName>
    </recommendedName>
</protein>
<comment type="subcellular location">
    <subcellularLocation>
        <location evidence="1">Endoplasmic reticulum membrane</location>
        <topology evidence="1">Single-pass membrane protein</topology>
        <orientation evidence="1">Cytoplasmic side</orientation>
    </subcellularLocation>
    <subcellularLocation>
        <location evidence="11">Microsome membrane</location>
        <topology evidence="11">Single-pass membrane protein</topology>
        <orientation evidence="11">Cytoplasmic side</orientation>
    </subcellularLocation>
</comment>
<evidence type="ECO:0000256" key="11">
    <source>
        <dbReference type="ARBA" id="ARBA00037877"/>
    </source>
</evidence>
<dbReference type="EMBL" id="QEAO01000002">
    <property type="protein sequence ID" value="TPX37710.1"/>
    <property type="molecule type" value="Genomic_DNA"/>
</dbReference>
<reference evidence="15 16" key="1">
    <citation type="journal article" date="2019" name="Sci. Rep.">
        <title>Comparative genomics of chytrid fungi reveal insights into the obligate biotrophic and pathogenic lifestyle of Synchytrium endobioticum.</title>
        <authorList>
            <person name="van de Vossenberg B.T.L.H."/>
            <person name="Warris S."/>
            <person name="Nguyen H.D.T."/>
            <person name="van Gent-Pelzer M.P.E."/>
            <person name="Joly D.L."/>
            <person name="van de Geest H.C."/>
            <person name="Bonants P.J.M."/>
            <person name="Smith D.S."/>
            <person name="Levesque C.A."/>
            <person name="van der Lee T.A.J."/>
        </authorList>
    </citation>
    <scope>NUCLEOTIDE SEQUENCE [LARGE SCALE GENOMIC DNA]</scope>
    <source>
        <strain evidence="15 16">JEL517</strain>
    </source>
</reference>
<comment type="caution">
    <text evidence="15">The sequence shown here is derived from an EMBL/GenBank/DDBJ whole genome shotgun (WGS) entry which is preliminary data.</text>
</comment>
<dbReference type="PROSITE" id="PS00191">
    <property type="entry name" value="CYTOCHROME_B5_1"/>
    <property type="match status" value="1"/>
</dbReference>
<dbReference type="GeneID" id="42001761"/>
<dbReference type="SMART" id="SM01117">
    <property type="entry name" value="Cyt-b5"/>
    <property type="match status" value="1"/>
</dbReference>
<keyword evidence="8" id="KW-0249">Electron transport</keyword>
<evidence type="ECO:0000256" key="9">
    <source>
        <dbReference type="ARBA" id="ARBA00023004"/>
    </source>
</evidence>
<accession>A0A507C801</accession>
<evidence type="ECO:0000256" key="5">
    <source>
        <dbReference type="ARBA" id="ARBA00022723"/>
    </source>
</evidence>
<dbReference type="PANTHER" id="PTHR19359:SF150">
    <property type="entry name" value="CYTOCHROME B5"/>
    <property type="match status" value="1"/>
</dbReference>
<evidence type="ECO:0000256" key="10">
    <source>
        <dbReference type="ARBA" id="ARBA00023136"/>
    </source>
</evidence>
<evidence type="ECO:0000313" key="15">
    <source>
        <dbReference type="EMBL" id="TPX37710.1"/>
    </source>
</evidence>
<keyword evidence="10 13" id="KW-0472">Membrane</keyword>
<comment type="similarity">
    <text evidence="12 13">Belongs to the cytochrome b5 family.</text>
</comment>
<proteinExistence type="inferred from homology"/>
<dbReference type="InterPro" id="IPR018506">
    <property type="entry name" value="Cyt_B5_heme-BS"/>
</dbReference>
<name>A0A507C801_9FUNG</name>
<dbReference type="AlphaFoldDB" id="A0A507C801"/>
<evidence type="ECO:0000256" key="7">
    <source>
        <dbReference type="ARBA" id="ARBA00022848"/>
    </source>
</evidence>
<keyword evidence="9 13" id="KW-0408">Iron</keyword>
<dbReference type="PROSITE" id="PS50255">
    <property type="entry name" value="CYTOCHROME_B5_2"/>
    <property type="match status" value="1"/>
</dbReference>
<dbReference type="Pfam" id="PF00173">
    <property type="entry name" value="Cyt-b5"/>
    <property type="match status" value="1"/>
</dbReference>
<keyword evidence="16" id="KW-1185">Reference proteome</keyword>
<dbReference type="GO" id="GO:0020037">
    <property type="term" value="F:heme binding"/>
    <property type="evidence" value="ECO:0007669"/>
    <property type="project" value="UniProtKB-UniRule"/>
</dbReference>
<dbReference type="FunFam" id="3.10.120.10:FF:000002">
    <property type="entry name" value="Cytochrome b5 type B"/>
    <property type="match status" value="1"/>
</dbReference>
<keyword evidence="3 13" id="KW-0349">Heme</keyword>
<dbReference type="RefSeq" id="XP_031027621.1">
    <property type="nucleotide sequence ID" value="XM_031166464.1"/>
</dbReference>
<dbReference type="PRINTS" id="PR00363">
    <property type="entry name" value="CYTOCHROMEB5"/>
</dbReference>
<keyword evidence="6" id="KW-0256">Endoplasmic reticulum</keyword>
<dbReference type="STRING" id="1806994.A0A507C801"/>
<keyword evidence="5 13" id="KW-0479">Metal-binding</keyword>
<keyword evidence="4 13" id="KW-0812">Transmembrane</keyword>
<dbReference type="PANTHER" id="PTHR19359">
    <property type="entry name" value="CYTOCHROME B5"/>
    <property type="match status" value="1"/>
</dbReference>
<evidence type="ECO:0000313" key="16">
    <source>
        <dbReference type="Proteomes" id="UP000319731"/>
    </source>
</evidence>
<dbReference type="InterPro" id="IPR001199">
    <property type="entry name" value="Cyt_B5-like_heme/steroid-bd"/>
</dbReference>
<organism evidence="15 16">
    <name type="scientific">Synchytrium microbalum</name>
    <dbReference type="NCBI Taxonomy" id="1806994"/>
    <lineage>
        <taxon>Eukaryota</taxon>
        <taxon>Fungi</taxon>
        <taxon>Fungi incertae sedis</taxon>
        <taxon>Chytridiomycota</taxon>
        <taxon>Chytridiomycota incertae sedis</taxon>
        <taxon>Chytridiomycetes</taxon>
        <taxon>Synchytriales</taxon>
        <taxon>Synchytriaceae</taxon>
        <taxon>Synchytrium</taxon>
    </lineage>
</organism>
<sequence length="130" mass="14383">MAKTFTWNDVGTHNTRNDIWVVVHRKVYNITKFLDEHPGGEEVLLEQAGVDATEAFEEIGHSDDARKLMEGYFVGDLDSTEKADKPIKPSIHALHASSSSLNKGSDNTMLYVLIPVVIAVAFGVYKYTSA</sequence>
<evidence type="ECO:0000256" key="13">
    <source>
        <dbReference type="RuleBase" id="RU362121"/>
    </source>
</evidence>
<dbReference type="InterPro" id="IPR050668">
    <property type="entry name" value="Cytochrome_b5"/>
</dbReference>
<feature type="domain" description="Cytochrome b5 heme-binding" evidence="14">
    <location>
        <begin position="2"/>
        <end position="78"/>
    </location>
</feature>
<evidence type="ECO:0000256" key="8">
    <source>
        <dbReference type="ARBA" id="ARBA00022982"/>
    </source>
</evidence>
<gene>
    <name evidence="15" type="ORF">SmJEL517_g00535</name>
</gene>
<keyword evidence="7" id="KW-0492">Microsome</keyword>
<evidence type="ECO:0000256" key="2">
    <source>
        <dbReference type="ARBA" id="ARBA00022448"/>
    </source>
</evidence>
<evidence type="ECO:0000259" key="14">
    <source>
        <dbReference type="PROSITE" id="PS50255"/>
    </source>
</evidence>
<evidence type="ECO:0000256" key="1">
    <source>
        <dbReference type="ARBA" id="ARBA00004131"/>
    </source>
</evidence>
<evidence type="ECO:0000256" key="6">
    <source>
        <dbReference type="ARBA" id="ARBA00022824"/>
    </source>
</evidence>
<dbReference type="SUPFAM" id="SSF55856">
    <property type="entry name" value="Cytochrome b5-like heme/steroid binding domain"/>
    <property type="match status" value="1"/>
</dbReference>
<dbReference type="Proteomes" id="UP000319731">
    <property type="component" value="Unassembled WGS sequence"/>
</dbReference>
<dbReference type="GO" id="GO:0005789">
    <property type="term" value="C:endoplasmic reticulum membrane"/>
    <property type="evidence" value="ECO:0007669"/>
    <property type="project" value="UniProtKB-SubCell"/>
</dbReference>
<evidence type="ECO:0000256" key="12">
    <source>
        <dbReference type="ARBA" id="ARBA00038168"/>
    </source>
</evidence>
<evidence type="ECO:0000256" key="4">
    <source>
        <dbReference type="ARBA" id="ARBA00022692"/>
    </source>
</evidence>
<dbReference type="InterPro" id="IPR036400">
    <property type="entry name" value="Cyt_B5-like_heme/steroid_sf"/>
</dbReference>
<dbReference type="GO" id="GO:0046872">
    <property type="term" value="F:metal ion binding"/>
    <property type="evidence" value="ECO:0007669"/>
    <property type="project" value="UniProtKB-UniRule"/>
</dbReference>
<dbReference type="OrthoDB" id="260519at2759"/>
<evidence type="ECO:0000256" key="3">
    <source>
        <dbReference type="ARBA" id="ARBA00022617"/>
    </source>
</evidence>
<dbReference type="Gene3D" id="3.10.120.10">
    <property type="entry name" value="Cytochrome b5-like heme/steroid binding domain"/>
    <property type="match status" value="1"/>
</dbReference>
<keyword evidence="13" id="KW-1133">Transmembrane helix</keyword>
<feature type="transmembrane region" description="Helical" evidence="13">
    <location>
        <begin position="108"/>
        <end position="127"/>
    </location>
</feature>
<keyword evidence="2" id="KW-0813">Transport</keyword>